<evidence type="ECO:0000313" key="9">
    <source>
        <dbReference type="Proteomes" id="UP000694421"/>
    </source>
</evidence>
<dbReference type="PRINTS" id="PR00290">
    <property type="entry name" value="KAZALINHBTR"/>
</dbReference>
<accession>A0A8D0DWG9</accession>
<feature type="domain" description="Kazal-like" evidence="7">
    <location>
        <begin position="101"/>
        <end position="152"/>
    </location>
</feature>
<dbReference type="GO" id="GO:0004867">
    <property type="term" value="F:serine-type endopeptidase inhibitor activity"/>
    <property type="evidence" value="ECO:0007669"/>
    <property type="project" value="UniProtKB-KW"/>
</dbReference>
<keyword evidence="2" id="KW-0964">Secreted</keyword>
<dbReference type="AlphaFoldDB" id="A0A8D0DWG9"/>
<reference evidence="8" key="2">
    <citation type="submission" date="2025-09" db="UniProtKB">
        <authorList>
            <consortium name="Ensembl"/>
        </authorList>
    </citation>
    <scope>IDENTIFICATION</scope>
</reference>
<dbReference type="Proteomes" id="UP000694421">
    <property type="component" value="Unplaced"/>
</dbReference>
<dbReference type="Gene3D" id="3.30.60.30">
    <property type="match status" value="2"/>
</dbReference>
<dbReference type="GO" id="GO:0005576">
    <property type="term" value="C:extracellular region"/>
    <property type="evidence" value="ECO:0007669"/>
    <property type="project" value="UniProtKB-SubCell"/>
</dbReference>
<dbReference type="InterPro" id="IPR050159">
    <property type="entry name" value="Kazal-type_SerProtInhib"/>
</dbReference>
<dbReference type="PANTHER" id="PTHR47499">
    <property type="entry name" value="SERINE PROTEASE INHIBITOR KAZAL-TYPE 7 SPINK7"/>
    <property type="match status" value="1"/>
</dbReference>
<dbReference type="InterPro" id="IPR002350">
    <property type="entry name" value="Kazal_dom"/>
</dbReference>
<organism evidence="8 9">
    <name type="scientific">Salvator merianae</name>
    <name type="common">Argentine black and white tegu</name>
    <name type="synonym">Tupinambis merianae</name>
    <dbReference type="NCBI Taxonomy" id="96440"/>
    <lineage>
        <taxon>Eukaryota</taxon>
        <taxon>Metazoa</taxon>
        <taxon>Chordata</taxon>
        <taxon>Craniata</taxon>
        <taxon>Vertebrata</taxon>
        <taxon>Euteleostomi</taxon>
        <taxon>Lepidosauria</taxon>
        <taxon>Squamata</taxon>
        <taxon>Bifurcata</taxon>
        <taxon>Unidentata</taxon>
        <taxon>Episquamata</taxon>
        <taxon>Laterata</taxon>
        <taxon>Teiioidea</taxon>
        <taxon>Teiidae</taxon>
        <taxon>Salvator</taxon>
    </lineage>
</organism>
<feature type="signal peptide" evidence="6">
    <location>
        <begin position="1"/>
        <end position="29"/>
    </location>
</feature>
<proteinExistence type="predicted"/>
<evidence type="ECO:0000256" key="4">
    <source>
        <dbReference type="ARBA" id="ARBA00022900"/>
    </source>
</evidence>
<dbReference type="OMA" id="CTREINP"/>
<keyword evidence="6" id="KW-0732">Signal</keyword>
<feature type="chain" id="PRO_5034958314" description="Kazal-like domain-containing protein" evidence="6">
    <location>
        <begin position="30"/>
        <end position="174"/>
    </location>
</feature>
<reference evidence="8" key="1">
    <citation type="submission" date="2025-08" db="UniProtKB">
        <authorList>
            <consortium name="Ensembl"/>
        </authorList>
    </citation>
    <scope>IDENTIFICATION</scope>
</reference>
<evidence type="ECO:0000256" key="2">
    <source>
        <dbReference type="ARBA" id="ARBA00022525"/>
    </source>
</evidence>
<evidence type="ECO:0000313" key="8">
    <source>
        <dbReference type="Ensembl" id="ENSSMRP00000022768.1"/>
    </source>
</evidence>
<name>A0A8D0DWG9_SALMN</name>
<dbReference type="SUPFAM" id="SSF100895">
    <property type="entry name" value="Kazal-type serine protease inhibitors"/>
    <property type="match status" value="2"/>
</dbReference>
<dbReference type="InterPro" id="IPR001239">
    <property type="entry name" value="Prot_inh_Kazal-m"/>
</dbReference>
<dbReference type="InterPro" id="IPR036058">
    <property type="entry name" value="Kazal_dom_sf"/>
</dbReference>
<evidence type="ECO:0000256" key="3">
    <source>
        <dbReference type="ARBA" id="ARBA00022690"/>
    </source>
</evidence>
<keyword evidence="4" id="KW-0722">Serine protease inhibitor</keyword>
<dbReference type="PANTHER" id="PTHR47499:SF1">
    <property type="entry name" value="SERINE PROTEASE INHIBITOR KAZAL-TYPE 7"/>
    <property type="match status" value="1"/>
</dbReference>
<dbReference type="SMART" id="SM00280">
    <property type="entry name" value="KAZAL"/>
    <property type="match status" value="2"/>
</dbReference>
<dbReference type="PROSITE" id="PS51465">
    <property type="entry name" value="KAZAL_2"/>
    <property type="match status" value="2"/>
</dbReference>
<dbReference type="Pfam" id="PF00050">
    <property type="entry name" value="Kazal_1"/>
    <property type="match status" value="2"/>
</dbReference>
<dbReference type="PROSITE" id="PS00282">
    <property type="entry name" value="KAZAL_1"/>
    <property type="match status" value="2"/>
</dbReference>
<protein>
    <recommendedName>
        <fullName evidence="7">Kazal-like domain-containing protein</fullName>
    </recommendedName>
</protein>
<keyword evidence="9" id="KW-1185">Reference proteome</keyword>
<sequence>AGLGGLWPDPARVLLCSYILSLLQIDCRAYTKVSERTKPTRCTLEYFPICGSNGQTYTNKCLFCTNLDHCRSLSAVKVIPSIALLFCSSVSFLPQEHCREILREAVHNPYSCISDGNPVCGTDGWLYDNKCLLCSAAPAEEKTERRHDSCFQVSEGLSQCRRIGPILSCARRKD</sequence>
<comment type="subcellular location">
    <subcellularLocation>
        <location evidence="1">Secreted</location>
    </subcellularLocation>
</comment>
<keyword evidence="5" id="KW-1015">Disulfide bond</keyword>
<evidence type="ECO:0000256" key="6">
    <source>
        <dbReference type="SAM" id="SignalP"/>
    </source>
</evidence>
<dbReference type="Ensembl" id="ENSSMRT00000026624.1">
    <property type="protein sequence ID" value="ENSSMRP00000022768.1"/>
    <property type="gene ID" value="ENSSMRG00000017657.1"/>
</dbReference>
<evidence type="ECO:0000259" key="7">
    <source>
        <dbReference type="PROSITE" id="PS51465"/>
    </source>
</evidence>
<evidence type="ECO:0000256" key="1">
    <source>
        <dbReference type="ARBA" id="ARBA00004613"/>
    </source>
</evidence>
<feature type="domain" description="Kazal-like" evidence="7">
    <location>
        <begin position="21"/>
        <end position="66"/>
    </location>
</feature>
<keyword evidence="3" id="KW-0646">Protease inhibitor</keyword>
<evidence type="ECO:0000256" key="5">
    <source>
        <dbReference type="ARBA" id="ARBA00023157"/>
    </source>
</evidence>